<accession>A0ABV6W5A0</accession>
<sequence length="124" mass="13114">MYRIVKIASALILTAVVCVGGFLAWGQHRNSDQASRNRSAAVEEADRTADSFARQLAGSPSDQEIKDLAGRKGLGIPRITTTPTGRTVAFRVNVPYSDLSFGGAAVSRCYQATLPDAVATSVPC</sequence>
<protein>
    <submittedName>
        <fullName evidence="1">Uncharacterized protein</fullName>
    </submittedName>
</protein>
<gene>
    <name evidence="1" type="ORF">ACEZDE_31685</name>
</gene>
<keyword evidence="2" id="KW-1185">Reference proteome</keyword>
<dbReference type="RefSeq" id="WP_380543869.1">
    <property type="nucleotide sequence ID" value="NZ_JBHFAB010000035.1"/>
</dbReference>
<evidence type="ECO:0000313" key="2">
    <source>
        <dbReference type="Proteomes" id="UP001592531"/>
    </source>
</evidence>
<comment type="caution">
    <text evidence="1">The sequence shown here is derived from an EMBL/GenBank/DDBJ whole genome shotgun (WGS) entry which is preliminary data.</text>
</comment>
<dbReference type="EMBL" id="JBHFAB010000035">
    <property type="protein sequence ID" value="MFC1421170.1"/>
    <property type="molecule type" value="Genomic_DNA"/>
</dbReference>
<evidence type="ECO:0000313" key="1">
    <source>
        <dbReference type="EMBL" id="MFC1421170.1"/>
    </source>
</evidence>
<reference evidence="1 2" key="1">
    <citation type="submission" date="2024-09" db="EMBL/GenBank/DDBJ databases">
        <authorList>
            <person name="Lee S.D."/>
        </authorList>
    </citation>
    <scope>NUCLEOTIDE SEQUENCE [LARGE SCALE GENOMIC DNA]</scope>
    <source>
        <strain evidence="1 2">N8-3</strain>
    </source>
</reference>
<name>A0ABV6W5A0_9ACTN</name>
<dbReference type="Proteomes" id="UP001592531">
    <property type="component" value="Unassembled WGS sequence"/>
</dbReference>
<organism evidence="1 2">
    <name type="scientific">Streptacidiphilus cavernicola</name>
    <dbReference type="NCBI Taxonomy" id="3342716"/>
    <lineage>
        <taxon>Bacteria</taxon>
        <taxon>Bacillati</taxon>
        <taxon>Actinomycetota</taxon>
        <taxon>Actinomycetes</taxon>
        <taxon>Kitasatosporales</taxon>
        <taxon>Streptomycetaceae</taxon>
        <taxon>Streptacidiphilus</taxon>
    </lineage>
</organism>
<proteinExistence type="predicted"/>